<dbReference type="Pfam" id="PF00856">
    <property type="entry name" value="SET"/>
    <property type="match status" value="1"/>
</dbReference>
<dbReference type="InterPro" id="IPR006560">
    <property type="entry name" value="AWS_dom"/>
</dbReference>
<reference evidence="18 19" key="1">
    <citation type="journal article" date="2015" name="Nat. Commun.">
        <title>Outbred genome sequencing and CRISPR/Cas9 gene editing in butterflies.</title>
        <authorList>
            <person name="Li X."/>
            <person name="Fan D."/>
            <person name="Zhang W."/>
            <person name="Liu G."/>
            <person name="Zhang L."/>
            <person name="Zhao L."/>
            <person name="Fang X."/>
            <person name="Chen L."/>
            <person name="Dong Y."/>
            <person name="Chen Y."/>
            <person name="Ding Y."/>
            <person name="Zhao R."/>
            <person name="Feng M."/>
            <person name="Zhu Y."/>
            <person name="Feng Y."/>
            <person name="Jiang X."/>
            <person name="Zhu D."/>
            <person name="Xiang H."/>
            <person name="Feng X."/>
            <person name="Li S."/>
            <person name="Wang J."/>
            <person name="Zhang G."/>
            <person name="Kronforst M.R."/>
            <person name="Wang W."/>
        </authorList>
    </citation>
    <scope>NUCLEOTIDE SEQUENCE [LARGE SCALE GENOMIC DNA]</scope>
    <source>
        <strain evidence="18">Ya'a_city_454_Px</strain>
        <tissue evidence="18">Whole body</tissue>
    </source>
</reference>
<dbReference type="SUPFAM" id="SSF63748">
    <property type="entry name" value="Tudor/PWWP/MBT"/>
    <property type="match status" value="2"/>
</dbReference>
<dbReference type="STRING" id="66420.A0A194QI45"/>
<dbReference type="FunFam" id="2.30.30.140:FF:000099">
    <property type="entry name" value="Histone-lysine N-methyltransferase"/>
    <property type="match status" value="1"/>
</dbReference>
<feature type="domain" description="SET" evidence="14">
    <location>
        <begin position="1829"/>
        <end position="1946"/>
    </location>
</feature>
<dbReference type="GO" id="GO:0140938">
    <property type="term" value="F:histone H3 methyltransferase activity"/>
    <property type="evidence" value="ECO:0007669"/>
    <property type="project" value="UniProtKB-ARBA"/>
</dbReference>
<dbReference type="InterPro" id="IPR019786">
    <property type="entry name" value="Zinc_finger_PHD-type_CS"/>
</dbReference>
<feature type="compositionally biased region" description="Polar residues" evidence="13">
    <location>
        <begin position="1236"/>
        <end position="1248"/>
    </location>
</feature>
<keyword evidence="7" id="KW-0949">S-adenosyl-L-methionine</keyword>
<dbReference type="SUPFAM" id="SSF82199">
    <property type="entry name" value="SET domain"/>
    <property type="match status" value="1"/>
</dbReference>
<gene>
    <name evidence="18" type="ORF">RR46_04024</name>
</gene>
<dbReference type="Pfam" id="PF17907">
    <property type="entry name" value="AWS"/>
    <property type="match status" value="1"/>
</dbReference>
<evidence type="ECO:0000256" key="12">
    <source>
        <dbReference type="ARBA" id="ARBA00023242"/>
    </source>
</evidence>
<dbReference type="InterPro" id="IPR046341">
    <property type="entry name" value="SET_dom_sf"/>
</dbReference>
<feature type="compositionally biased region" description="Basic and acidic residues" evidence="13">
    <location>
        <begin position="64"/>
        <end position="75"/>
    </location>
</feature>
<keyword evidence="4" id="KW-0597">Phosphoprotein</keyword>
<evidence type="ECO:0000313" key="18">
    <source>
        <dbReference type="EMBL" id="KPJ05187.1"/>
    </source>
</evidence>
<dbReference type="SMART" id="SM00293">
    <property type="entry name" value="PWWP"/>
    <property type="match status" value="2"/>
</dbReference>
<evidence type="ECO:0000256" key="2">
    <source>
        <dbReference type="ARBA" id="ARBA00004286"/>
    </source>
</evidence>
<dbReference type="Proteomes" id="UP000053268">
    <property type="component" value="Unassembled WGS sequence"/>
</dbReference>
<dbReference type="InterPro" id="IPR001214">
    <property type="entry name" value="SET_dom"/>
</dbReference>
<dbReference type="CDD" id="cd15565">
    <property type="entry name" value="PHD2_NSD"/>
    <property type="match status" value="1"/>
</dbReference>
<evidence type="ECO:0000256" key="13">
    <source>
        <dbReference type="SAM" id="MobiDB-lite"/>
    </source>
</evidence>
<evidence type="ECO:0000259" key="15">
    <source>
        <dbReference type="PROSITE" id="PS50812"/>
    </source>
</evidence>
<keyword evidence="5 18" id="KW-0489">Methyltransferase</keyword>
<feature type="region of interest" description="Disordered" evidence="13">
    <location>
        <begin position="1017"/>
        <end position="1055"/>
    </location>
</feature>
<keyword evidence="10" id="KW-0863">Zinc-finger</keyword>
<dbReference type="Gene3D" id="2.30.30.140">
    <property type="match status" value="2"/>
</dbReference>
<keyword evidence="19" id="KW-1185">Reference proteome</keyword>
<dbReference type="GO" id="GO:0016279">
    <property type="term" value="F:protein-lysine N-methyltransferase activity"/>
    <property type="evidence" value="ECO:0007669"/>
    <property type="project" value="UniProtKB-ARBA"/>
</dbReference>
<evidence type="ECO:0000313" key="19">
    <source>
        <dbReference type="Proteomes" id="UP000053268"/>
    </source>
</evidence>
<dbReference type="PROSITE" id="PS50812">
    <property type="entry name" value="PWWP"/>
    <property type="match status" value="2"/>
</dbReference>
<dbReference type="InterPro" id="IPR013083">
    <property type="entry name" value="Znf_RING/FYVE/PHD"/>
</dbReference>
<feature type="region of interest" description="Disordered" evidence="13">
    <location>
        <begin position="1327"/>
        <end position="1373"/>
    </location>
</feature>
<feature type="compositionally biased region" description="Basic and acidic residues" evidence="13">
    <location>
        <begin position="469"/>
        <end position="493"/>
    </location>
</feature>
<feature type="domain" description="PWWP" evidence="15">
    <location>
        <begin position="1642"/>
        <end position="1704"/>
    </location>
</feature>
<dbReference type="InterPro" id="IPR003616">
    <property type="entry name" value="Post-SET_dom"/>
</dbReference>
<feature type="compositionally biased region" description="Polar residues" evidence="13">
    <location>
        <begin position="911"/>
        <end position="931"/>
    </location>
</feature>
<accession>A0A194QI45</accession>
<feature type="region of interest" description="Disordered" evidence="13">
    <location>
        <begin position="469"/>
        <end position="503"/>
    </location>
</feature>
<dbReference type="InterPro" id="IPR050777">
    <property type="entry name" value="SET2_Histone-Lys_MeTrsfase"/>
</dbReference>
<dbReference type="InterPro" id="IPR000313">
    <property type="entry name" value="PWWP_dom"/>
</dbReference>
<keyword evidence="11" id="KW-0862">Zinc</keyword>
<dbReference type="Gene3D" id="2.170.270.10">
    <property type="entry name" value="SET domain"/>
    <property type="match status" value="1"/>
</dbReference>
<evidence type="ECO:0000256" key="11">
    <source>
        <dbReference type="ARBA" id="ARBA00022833"/>
    </source>
</evidence>
<feature type="region of interest" description="Disordered" evidence="13">
    <location>
        <begin position="911"/>
        <end position="936"/>
    </location>
</feature>
<keyword evidence="9" id="KW-0677">Repeat</keyword>
<feature type="domain" description="PWWP" evidence="15">
    <location>
        <begin position="251"/>
        <end position="320"/>
    </location>
</feature>
<protein>
    <submittedName>
        <fullName evidence="18">Putative histone-lysine N-methyltransferase Mes-4</fullName>
    </submittedName>
</protein>
<feature type="domain" description="Post-SET" evidence="16">
    <location>
        <begin position="1953"/>
        <end position="1969"/>
    </location>
</feature>
<evidence type="ECO:0000259" key="16">
    <source>
        <dbReference type="PROSITE" id="PS50868"/>
    </source>
</evidence>
<dbReference type="InterPro" id="IPR055197">
    <property type="entry name" value="PHDvar_NSD"/>
</dbReference>
<dbReference type="CDD" id="cd19173">
    <property type="entry name" value="SET_NSD"/>
    <property type="match status" value="1"/>
</dbReference>
<dbReference type="PROSITE" id="PS51215">
    <property type="entry name" value="AWS"/>
    <property type="match status" value="1"/>
</dbReference>
<dbReference type="Gene3D" id="3.30.40.10">
    <property type="entry name" value="Zinc/RING finger domain, C3HC4 (zinc finger)"/>
    <property type="match status" value="2"/>
</dbReference>
<feature type="region of interest" description="Disordered" evidence="13">
    <location>
        <begin position="1232"/>
        <end position="1254"/>
    </location>
</feature>
<dbReference type="GO" id="GO:0005694">
    <property type="term" value="C:chromosome"/>
    <property type="evidence" value="ECO:0007669"/>
    <property type="project" value="UniProtKB-SubCell"/>
</dbReference>
<dbReference type="PROSITE" id="PS50280">
    <property type="entry name" value="SET"/>
    <property type="match status" value="1"/>
</dbReference>
<keyword evidence="6 18" id="KW-0808">Transferase</keyword>
<dbReference type="CDD" id="cd15566">
    <property type="entry name" value="PHD3_NSD"/>
    <property type="match status" value="1"/>
</dbReference>
<dbReference type="InterPro" id="IPR001965">
    <property type="entry name" value="Znf_PHD"/>
</dbReference>
<dbReference type="SMART" id="SM00508">
    <property type="entry name" value="PostSET"/>
    <property type="match status" value="1"/>
</dbReference>
<dbReference type="CDD" id="cd15567">
    <property type="entry name" value="PHD4_NSD"/>
    <property type="match status" value="1"/>
</dbReference>
<dbReference type="Pfam" id="PF23004">
    <property type="entry name" value="PHDvar_NSD"/>
    <property type="match status" value="1"/>
</dbReference>
<dbReference type="SMART" id="SM00249">
    <property type="entry name" value="PHD"/>
    <property type="match status" value="3"/>
</dbReference>
<keyword evidence="8" id="KW-0479">Metal-binding</keyword>
<dbReference type="Pfam" id="PF00855">
    <property type="entry name" value="PWWP"/>
    <property type="match status" value="2"/>
</dbReference>
<keyword evidence="3" id="KW-0158">Chromosome</keyword>
<dbReference type="SMART" id="SM00570">
    <property type="entry name" value="AWS"/>
    <property type="match status" value="1"/>
</dbReference>
<comment type="subcellular location">
    <subcellularLocation>
        <location evidence="2">Chromosome</location>
    </subcellularLocation>
    <subcellularLocation>
        <location evidence="1">Nucleus</location>
    </subcellularLocation>
</comment>
<sequence length="2082" mass="239816">MDESEDNLSAEDIKVDNTSFVKIKSKKKSLVERELETSLTARVTSPVTNWDNSSTSRYGRARRLKSELDSSDSERSVKVIKSPKIDRSPVRIQSPVYKMHASNSPLSMEKSQQGENKLETQIENIYSENISLSRFGSEEKRILSPAKKFPNAYMRQDLIQSKEKEKEESITLIKTLFSPVNVNKPSTHIGDVLERSSEKYSLGTKHIDTSSVVKTLDFDGNKKKKKEIIDNKITLSKSEIFDMEAKCEYQVGDLAWARMGTYPFWPCIVTRDPASGTFIKKKLLGRSERDILHVTFLGDNGRRGWIMQNMLRKFLGLLEFETTREKFSVEEKKRDPRLYAAFFISEKKQPQWAISVEEAETLLREPKRLRIDILRDMLGNVKPNKVTGKIEKRETRTNSDVSLSESLYDTLFSEDDTKINDNEQFKRKTRNKSLDVSEVVTACLDNMAAKTGITKIQKQSHMDRWLQKAKSKTPEKSFYKTQSKTDKSTKFKSNENWSRRSLSLRRSRKESHDIIEVKLLSHQNEHDYSKKNYDEFTKPNNDKVDITKEVNKHPQGTINESSQEEMVNESVNNQYNDDNLVQKQLIASKNDAELMQIDLNHKVQDKETKGNAELQPDNLDQVICNGFEDVSYLDRNKDVLDTTVLEKVETLNIEHSVNEIVDSKTNTDQEERNLVGVINIEKTQINESIEIKENHVEIQELNNDKSQRVSNKNLLDFVDSDDTKVHKKVINLTENCLVLTKSDGCQSNDIEMVAATNDPDNFDNHDNFTESDNDRFKSESTDIEMVEEITNLPENIENHGNLIESNNENSKSVLDENALESNDIEMMESIENQDLNINNPSTSKCESIESNKSDKLTVIKNIENNQMLENQKSESEECEEYMDSRSLKDEQRENQILENHEKFNTVNVKSIRSNDNEVPNSFSSGYSSSIPDENDVDDNIQILNDKETTSNINEGNLPNSKTLHEINTDNFIDEVKNIAEKELEVDKNIFEEIDSKLNQKMTYNSDQMISIVFTEDKTNSDNQSAKSLNSDVESITSENTEELNSKNSKSEHEKDINETHIETLQKTNWKVKAVIDDNKSLRMTLDRTVEKKTNKSKNELEDPEFLKYLEIRQDAVMDEHPELTQDEITRYLYKTWQYEENSKSESKKTDEMEQANLVKGLKKETTQPKRVKKKIKVDKEINDEEDFIPKSKSKRRIARPCYNEDFNDNSDLDMDDEIQLFDIFKTKNRQFKGKNNENPIDTQNNIPNGNIEESRNDANFLSEDDFDQVEEYFKQLTEPKPNIFKGLLREKLCEVCEKTGNLVKCKGCHCMFHVECTKKETEVIDKQLPSRGRKKKKRNRGRKQKGLDDSNGLDGDSQSDEKSQEFNASEENSLDDLESNIIVDANNFEAQLSDKMKEIIDKQNEYYSDSSEYALDWSDTEVGKCKIIDIKLPTKNRNSDTDYTDFKCHNCLQYDKPICFVCRAATSPKGIEYRQRCQLAHCNKYYHLECLEHWPQTQYHSGEVLRNNKNIKGFFEPVVCPRHVCHTCVSDDPRGCKTRFSGDKLARCVRCPATYHSFTKCLPAGSQILSASHIICPRHYEHRPGKVPCHVNTGWCFICALGGSLICCEYCPTSFHAECLNIKPPEGGYMCEDCETGCLPLYGEMVWVKLGHYRWWPGIILHPSEIPPNILAVKHSPGEFVVRFFGQYDHYWVNRGRVFPFQEGDTGKVSNQKSKIDAAFNMAMEHAQRACEILKKVSPDEEETPDFASSLLPPHYVKLKVNKPCGSLCGKRIDVEESSLTQCECNPDEEDPCGPYSQCLNRMLLTECGPTCRAGERCNNRAFEKRLYPKLVPYRTPQRGWGLKTLEDIKAGQFVIEYVGELIDEEEFKRRMQRKYEIRDENYYFLTLDKERMIDAGPKGNLARFMNHCCEPNCETQKWTVLGDVRVGLFAMRDIPANSEVTFNYNLQCAGIEKKQCLCGAKRCSGYIGAKPKQSEQPKKKKDVTKRTYKKRKVEYSPTVRPKPVKRQTSRSNPKELTEIEKDLLIIKLATSGMSSDSDCSGRFSVDSAKETKAMKRKRDRISPEDLYNGLSPNNKRFKEDD</sequence>
<evidence type="ECO:0000256" key="7">
    <source>
        <dbReference type="ARBA" id="ARBA00022691"/>
    </source>
</evidence>
<dbReference type="EMBL" id="KQ458761">
    <property type="protein sequence ID" value="KPJ05187.1"/>
    <property type="molecule type" value="Genomic_DNA"/>
</dbReference>
<evidence type="ECO:0000256" key="1">
    <source>
        <dbReference type="ARBA" id="ARBA00004123"/>
    </source>
</evidence>
<dbReference type="CDD" id="cd20144">
    <property type="entry name" value="PWWP_NSD_rpt1"/>
    <property type="match status" value="1"/>
</dbReference>
<evidence type="ECO:0000259" key="14">
    <source>
        <dbReference type="PROSITE" id="PS50280"/>
    </source>
</evidence>
<feature type="compositionally biased region" description="Polar residues" evidence="13">
    <location>
        <begin position="1020"/>
        <end position="1038"/>
    </location>
</feature>
<proteinExistence type="predicted"/>
<evidence type="ECO:0000256" key="10">
    <source>
        <dbReference type="ARBA" id="ARBA00022771"/>
    </source>
</evidence>
<evidence type="ECO:0000256" key="4">
    <source>
        <dbReference type="ARBA" id="ARBA00022553"/>
    </source>
</evidence>
<feature type="region of interest" description="Disordered" evidence="13">
    <location>
        <begin position="48"/>
        <end position="75"/>
    </location>
</feature>
<organism evidence="18 19">
    <name type="scientific">Papilio xuthus</name>
    <name type="common">Asian swallowtail butterfly</name>
    <dbReference type="NCBI Taxonomy" id="66420"/>
    <lineage>
        <taxon>Eukaryota</taxon>
        <taxon>Metazoa</taxon>
        <taxon>Ecdysozoa</taxon>
        <taxon>Arthropoda</taxon>
        <taxon>Hexapoda</taxon>
        <taxon>Insecta</taxon>
        <taxon>Pterygota</taxon>
        <taxon>Neoptera</taxon>
        <taxon>Endopterygota</taxon>
        <taxon>Lepidoptera</taxon>
        <taxon>Glossata</taxon>
        <taxon>Ditrysia</taxon>
        <taxon>Papilionoidea</taxon>
        <taxon>Papilionidae</taxon>
        <taxon>Papilioninae</taxon>
        <taxon>Papilio</taxon>
    </lineage>
</organism>
<feature type="compositionally biased region" description="Basic residues" evidence="13">
    <location>
        <begin position="1979"/>
        <end position="1993"/>
    </location>
</feature>
<dbReference type="GO" id="GO:0032259">
    <property type="term" value="P:methylation"/>
    <property type="evidence" value="ECO:0007669"/>
    <property type="project" value="UniProtKB-KW"/>
</dbReference>
<evidence type="ECO:0000256" key="8">
    <source>
        <dbReference type="ARBA" id="ARBA00022723"/>
    </source>
</evidence>
<dbReference type="PANTHER" id="PTHR22884">
    <property type="entry name" value="SET DOMAIN PROTEINS"/>
    <property type="match status" value="1"/>
</dbReference>
<feature type="region of interest" description="Disordered" evidence="13">
    <location>
        <begin position="2033"/>
        <end position="2082"/>
    </location>
</feature>
<keyword evidence="12" id="KW-0539">Nucleus</keyword>
<dbReference type="Pfam" id="PF22908">
    <property type="entry name" value="PHD_NSD"/>
    <property type="match status" value="1"/>
</dbReference>
<dbReference type="PROSITE" id="PS50868">
    <property type="entry name" value="POST_SET"/>
    <property type="match status" value="1"/>
</dbReference>
<feature type="compositionally biased region" description="Polar residues" evidence="13">
    <location>
        <begin position="48"/>
        <end position="57"/>
    </location>
</feature>
<dbReference type="InterPro" id="IPR011011">
    <property type="entry name" value="Znf_FYVE_PHD"/>
</dbReference>
<dbReference type="SUPFAM" id="SSF57903">
    <property type="entry name" value="FYVE/PHD zinc finger"/>
    <property type="match status" value="2"/>
</dbReference>
<dbReference type="PROSITE" id="PS01359">
    <property type="entry name" value="ZF_PHD_1"/>
    <property type="match status" value="1"/>
</dbReference>
<dbReference type="InterPro" id="IPR055198">
    <property type="entry name" value="NSD_PHD"/>
</dbReference>
<evidence type="ECO:0000256" key="6">
    <source>
        <dbReference type="ARBA" id="ARBA00022679"/>
    </source>
</evidence>
<feature type="region of interest" description="Disordered" evidence="13">
    <location>
        <begin position="1970"/>
        <end position="2017"/>
    </location>
</feature>
<feature type="compositionally biased region" description="Basic residues" evidence="13">
    <location>
        <begin position="1331"/>
        <end position="1344"/>
    </location>
</feature>
<name>A0A194QI45_PAPXU</name>
<evidence type="ECO:0000256" key="3">
    <source>
        <dbReference type="ARBA" id="ARBA00022454"/>
    </source>
</evidence>
<dbReference type="SMART" id="SM00317">
    <property type="entry name" value="SET"/>
    <property type="match status" value="1"/>
</dbReference>
<evidence type="ECO:0000256" key="5">
    <source>
        <dbReference type="ARBA" id="ARBA00022603"/>
    </source>
</evidence>
<evidence type="ECO:0000256" key="9">
    <source>
        <dbReference type="ARBA" id="ARBA00022737"/>
    </source>
</evidence>
<feature type="domain" description="AWS" evidence="17">
    <location>
        <begin position="1778"/>
        <end position="1827"/>
    </location>
</feature>
<dbReference type="GO" id="GO:0008270">
    <property type="term" value="F:zinc ion binding"/>
    <property type="evidence" value="ECO:0007669"/>
    <property type="project" value="UniProtKB-KW"/>
</dbReference>
<dbReference type="GO" id="GO:0005634">
    <property type="term" value="C:nucleus"/>
    <property type="evidence" value="ECO:0007669"/>
    <property type="project" value="UniProtKB-SubCell"/>
</dbReference>
<evidence type="ECO:0000259" key="17">
    <source>
        <dbReference type="PROSITE" id="PS51215"/>
    </source>
</evidence>
<dbReference type="CDD" id="cd05838">
    <property type="entry name" value="PWWP_NSD_rpt2"/>
    <property type="match status" value="1"/>
</dbReference>